<name>A0A0G2FYF4_9PEZI</name>
<dbReference type="InterPro" id="IPR017853">
    <property type="entry name" value="GH"/>
</dbReference>
<feature type="signal peptide" evidence="5">
    <location>
        <begin position="1"/>
        <end position="21"/>
    </location>
</feature>
<evidence type="ECO:0000256" key="1">
    <source>
        <dbReference type="ARBA" id="ARBA00005641"/>
    </source>
</evidence>
<evidence type="ECO:0000256" key="2">
    <source>
        <dbReference type="ARBA" id="ARBA00022801"/>
    </source>
</evidence>
<reference evidence="7 8" key="1">
    <citation type="submission" date="2015-05" db="EMBL/GenBank/DDBJ databases">
        <title>Distinctive expansion of gene families associated with plant cell wall degradation and secondary metabolism in the genomes of grapevine trunk pathogens.</title>
        <authorList>
            <person name="Lawrence D.P."/>
            <person name="Travadon R."/>
            <person name="Rolshausen P.E."/>
            <person name="Baumgartner K."/>
        </authorList>
    </citation>
    <scope>NUCLEOTIDE SEQUENCE [LARGE SCALE GENOMIC DNA]</scope>
    <source>
        <strain evidence="7">DA912</strain>
    </source>
</reference>
<evidence type="ECO:0000313" key="8">
    <source>
        <dbReference type="Proteomes" id="UP000034680"/>
    </source>
</evidence>
<dbReference type="GO" id="GO:0000272">
    <property type="term" value="P:polysaccharide catabolic process"/>
    <property type="evidence" value="ECO:0007669"/>
    <property type="project" value="InterPro"/>
</dbReference>
<comment type="similarity">
    <text evidence="1 4">Belongs to the glycosyl hydrolase 5 (cellulase A) family.</text>
</comment>
<dbReference type="SUPFAM" id="SSF51445">
    <property type="entry name" value="(Trans)glycosidases"/>
    <property type="match status" value="1"/>
</dbReference>
<dbReference type="EMBL" id="LCUC01000045">
    <property type="protein sequence ID" value="KKY38874.1"/>
    <property type="molecule type" value="Genomic_DNA"/>
</dbReference>
<sequence length="417" mass="45886">MALFLPSLLLALLALVNSAFAAPNVPLSTTGRWIIDAGGERVKLRCVNWAGHMETHLPEGLHKQSISYLADWIAGQGFNCVRLTYSIDWALNPTLPVADAFREAAPAAQVSAESMLGLYSQAVEKNPFLQNATTQDVVGEVIDQLWDRGVMTILDNHLSRAGWCCNLTDGNGWWDEAAGHNDLNSRFFNTAQWLEGLQSVAAWSASREGVVGLSLRNEIRQDLLQVVGLGDWYTLVKKGAQAVHAANPNALVIIGGIASATDLSFNKKDSLDFSAWSGKHVWEFHAYSFTVTFHINFGICALRKDAWGVFDGFLLKQGKPYTAPLILSEFGVGMSGGDNDGLSDDDDSYLSCLASYMTNNDADWAVWALQGTYYARNGQTDYEETWGMLDKDWATWRNPMFPGKLGQMWNVSQGPSQ</sequence>
<dbReference type="STRING" id="1214573.A0A0G2FYF4"/>
<dbReference type="Proteomes" id="UP000034680">
    <property type="component" value="Unassembled WGS sequence"/>
</dbReference>
<evidence type="ECO:0000313" key="7">
    <source>
        <dbReference type="EMBL" id="KKY38874.1"/>
    </source>
</evidence>
<keyword evidence="5" id="KW-0732">Signal</keyword>
<comment type="caution">
    <text evidence="7">The sequence shown here is derived from an EMBL/GenBank/DDBJ whole genome shotgun (WGS) entry which is preliminary data.</text>
</comment>
<evidence type="ECO:0000256" key="3">
    <source>
        <dbReference type="ARBA" id="ARBA00023295"/>
    </source>
</evidence>
<feature type="chain" id="PRO_5002544324" evidence="5">
    <location>
        <begin position="22"/>
        <end position="417"/>
    </location>
</feature>
<dbReference type="PANTHER" id="PTHR31263:SF0">
    <property type="entry name" value="CELLULASE FAMILY PROTEIN (AFU_ORTHOLOGUE AFUA_5G14560)"/>
    <property type="match status" value="1"/>
</dbReference>
<gene>
    <name evidence="7" type="ORF">UCDDA912_g01135</name>
</gene>
<dbReference type="InterPro" id="IPR001547">
    <property type="entry name" value="Glyco_hydro_5"/>
</dbReference>
<dbReference type="GO" id="GO:0004553">
    <property type="term" value="F:hydrolase activity, hydrolyzing O-glycosyl compounds"/>
    <property type="evidence" value="ECO:0007669"/>
    <property type="project" value="InterPro"/>
</dbReference>
<dbReference type="AlphaFoldDB" id="A0A0G2FYF4"/>
<dbReference type="OrthoDB" id="442731at2759"/>
<evidence type="ECO:0000259" key="6">
    <source>
        <dbReference type="Pfam" id="PF00150"/>
    </source>
</evidence>
<dbReference type="PANTHER" id="PTHR31263">
    <property type="entry name" value="CELLULASE FAMILY PROTEIN (AFU_ORTHOLOGUE AFUA_5G14560)"/>
    <property type="match status" value="1"/>
</dbReference>
<dbReference type="Pfam" id="PF00150">
    <property type="entry name" value="Cellulase"/>
    <property type="match status" value="1"/>
</dbReference>
<keyword evidence="3 4" id="KW-0326">Glycosidase</keyword>
<feature type="domain" description="Glycoside hydrolase family 5" evidence="6">
    <location>
        <begin position="53"/>
        <end position="370"/>
    </location>
</feature>
<dbReference type="Gene3D" id="3.20.20.80">
    <property type="entry name" value="Glycosidases"/>
    <property type="match status" value="1"/>
</dbReference>
<keyword evidence="8" id="KW-1185">Reference proteome</keyword>
<proteinExistence type="inferred from homology"/>
<reference evidence="7 8" key="2">
    <citation type="submission" date="2015-05" db="EMBL/GenBank/DDBJ databases">
        <authorList>
            <person name="Morales-Cruz A."/>
            <person name="Amrine K.C."/>
            <person name="Cantu D."/>
        </authorList>
    </citation>
    <scope>NUCLEOTIDE SEQUENCE [LARGE SCALE GENOMIC DNA]</scope>
    <source>
        <strain evidence="7">DA912</strain>
    </source>
</reference>
<evidence type="ECO:0000256" key="4">
    <source>
        <dbReference type="RuleBase" id="RU361153"/>
    </source>
</evidence>
<organism evidence="7 8">
    <name type="scientific">Diaporthe ampelina</name>
    <dbReference type="NCBI Taxonomy" id="1214573"/>
    <lineage>
        <taxon>Eukaryota</taxon>
        <taxon>Fungi</taxon>
        <taxon>Dikarya</taxon>
        <taxon>Ascomycota</taxon>
        <taxon>Pezizomycotina</taxon>
        <taxon>Sordariomycetes</taxon>
        <taxon>Sordariomycetidae</taxon>
        <taxon>Diaporthales</taxon>
        <taxon>Diaporthaceae</taxon>
        <taxon>Diaporthe</taxon>
    </lineage>
</organism>
<keyword evidence="2 4" id="KW-0378">Hydrolase</keyword>
<protein>
    <submittedName>
        <fullName evidence="7">Putative cellulase family protein</fullName>
    </submittedName>
</protein>
<evidence type="ECO:0000256" key="5">
    <source>
        <dbReference type="SAM" id="SignalP"/>
    </source>
</evidence>
<accession>A0A0G2FYF4</accession>